<keyword evidence="2" id="KW-1185">Reference proteome</keyword>
<evidence type="ECO:0000313" key="2">
    <source>
        <dbReference type="Proteomes" id="UP000252733"/>
    </source>
</evidence>
<evidence type="ECO:0000313" key="1">
    <source>
        <dbReference type="EMBL" id="RCW21033.1"/>
    </source>
</evidence>
<gene>
    <name evidence="1" type="ORF">DFO77_1573</name>
</gene>
<accession>A0A368UK68</accession>
<dbReference type="Proteomes" id="UP000252733">
    <property type="component" value="Unassembled WGS sequence"/>
</dbReference>
<organism evidence="1 2">
    <name type="scientific">Marinilabilia salmonicolor</name>
    <dbReference type="NCBI Taxonomy" id="989"/>
    <lineage>
        <taxon>Bacteria</taxon>
        <taxon>Pseudomonadati</taxon>
        <taxon>Bacteroidota</taxon>
        <taxon>Bacteroidia</taxon>
        <taxon>Marinilabiliales</taxon>
        <taxon>Marinilabiliaceae</taxon>
        <taxon>Marinilabilia</taxon>
    </lineage>
</organism>
<sequence>MKILIEFLLISNFALAKKESLETVYAVESDSSDFSHVENWMIL</sequence>
<name>A0A368UK68_9BACT</name>
<dbReference type="AlphaFoldDB" id="A0A368UK68"/>
<comment type="caution">
    <text evidence="1">The sequence shown here is derived from an EMBL/GenBank/DDBJ whole genome shotgun (WGS) entry which is preliminary data.</text>
</comment>
<protein>
    <submittedName>
        <fullName evidence="1">Uncharacterized protein</fullName>
    </submittedName>
</protein>
<dbReference type="EMBL" id="QPIZ01000057">
    <property type="protein sequence ID" value="RCW21033.1"/>
    <property type="molecule type" value="Genomic_DNA"/>
</dbReference>
<reference evidence="1 2" key="1">
    <citation type="submission" date="2018-07" db="EMBL/GenBank/DDBJ databases">
        <title>Freshwater and sediment microbial communities from various areas in North America, analyzing microbe dynamics in response to fracking.</title>
        <authorList>
            <person name="Lamendella R."/>
        </authorList>
    </citation>
    <scope>NUCLEOTIDE SEQUENCE [LARGE SCALE GENOMIC DNA]</scope>
    <source>
        <strain evidence="1 2">160A</strain>
    </source>
</reference>
<proteinExistence type="predicted"/>